<dbReference type="Proteomes" id="UP000060487">
    <property type="component" value="Unassembled WGS sequence"/>
</dbReference>
<comment type="caution">
    <text evidence="2">The sequence shown here is derived from an EMBL/GenBank/DDBJ whole genome shotgun (WGS) entry which is preliminary data.</text>
</comment>
<dbReference type="Pfam" id="PF10040">
    <property type="entry name" value="CRISPR_Cas6"/>
    <property type="match status" value="1"/>
</dbReference>
<dbReference type="InterPro" id="IPR019267">
    <property type="entry name" value="CRISPR-assoc_Cas6_C"/>
</dbReference>
<keyword evidence="3" id="KW-1185">Reference proteome</keyword>
<evidence type="ECO:0000313" key="2">
    <source>
        <dbReference type="EMBL" id="KWT92183.1"/>
    </source>
</evidence>
<name>A0ABR5SID7_9BACT</name>
<accession>A0ABR5SID7</accession>
<reference evidence="2 3" key="1">
    <citation type="submission" date="2015-11" db="EMBL/GenBank/DDBJ databases">
        <authorList>
            <person name="Lin W."/>
        </authorList>
    </citation>
    <scope>NUCLEOTIDE SEQUENCE [LARGE SCALE GENOMIC DNA]</scope>
    <source>
        <strain evidence="2 3">HCH-1</strain>
    </source>
</reference>
<dbReference type="EMBL" id="LNQR01000022">
    <property type="protein sequence ID" value="KWT92183.1"/>
    <property type="molecule type" value="Genomic_DNA"/>
</dbReference>
<protein>
    <submittedName>
        <fullName evidence="2">CRISPR-associated protein Cas6</fullName>
    </submittedName>
</protein>
<dbReference type="Gene3D" id="3.30.70.1900">
    <property type="match status" value="1"/>
</dbReference>
<proteinExistence type="predicted"/>
<organism evidence="2 3">
    <name type="scientific">Candidatus Magnetominusculus xianensis</name>
    <dbReference type="NCBI Taxonomy" id="1748249"/>
    <lineage>
        <taxon>Bacteria</taxon>
        <taxon>Pseudomonadati</taxon>
        <taxon>Nitrospirota</taxon>
        <taxon>Nitrospiria</taxon>
        <taxon>Nitrospirales</taxon>
        <taxon>Nitrospiraceae</taxon>
        <taxon>Candidatus Magnetominusculus</taxon>
    </lineage>
</organism>
<evidence type="ECO:0000259" key="1">
    <source>
        <dbReference type="Pfam" id="PF10040"/>
    </source>
</evidence>
<sequence>MNMGKYEQVPHPFIIEPPDDSGRVFNTSERLCFNLILVGKAINYLPYFILAFIELGTIGLGRGRGKYRLINVKDGDKTVYDIDDRQINPGLPKELIISEIFNFENVSEEDIKLRFITHARILDNRDFVVKLDFHILVKTLMRRLHMLYYFHCNEKESLWKHNEIIDKAKEVKIAENTSKWHDWERYSSRQGIRMKMGGLKDTITYRGKIEPFLSIITAGEVLHIGKGTSFGLGKYVIIE</sequence>
<evidence type="ECO:0000313" key="3">
    <source>
        <dbReference type="Proteomes" id="UP000060487"/>
    </source>
</evidence>
<feature type="domain" description="CRISPR-associated protein Cas6 C-terminal" evidence="1">
    <location>
        <begin position="113"/>
        <end position="235"/>
    </location>
</feature>
<gene>
    <name evidence="2" type="ORF">ASN18_0587</name>
</gene>